<dbReference type="InterPro" id="IPR053927">
    <property type="entry name" value="FlgK_helical"/>
</dbReference>
<dbReference type="Proteomes" id="UP001447008">
    <property type="component" value="Unassembled WGS sequence"/>
</dbReference>
<feature type="domain" description="Flagellar basal-body/hook protein C-terminal" evidence="7">
    <location>
        <begin position="624"/>
        <end position="662"/>
    </location>
</feature>
<keyword evidence="6" id="KW-0975">Bacterial flagellum</keyword>
<sequence length="665" mass="70549">MSFNLLNIASNGIRASSELLNTTSKNITNVNTAGYVRERTEHGGTIDNQIGRSETYRLLNEFAQQQLNRDTSNRAFFERFTADAGRVDTMFSEESTSLSTQINNVFNNLQEALNQPANSTTRSLFFSNAQGFVDQLHTLSGTLSEQQQTVNDQLYSLSQEANGLIGKISELNSKIAAVHGRDSQASASNLYNERDLAIKELSELVNIETTDGPHGEKLVFMSSGESLVMENGTFNMFSLQGDPDPSKMELKLDLQDGKAIAIDIDPNTLKGEIGGVLAYRDEILIPAQTQLGQMALSFADAFNQQNRLGMAGNGELGGDLFTLPSVVGLAHGNSNAELSATLAPGQGSNIPASDFRLEFTGPSANDVLVQPIDASGKAIGTASAATIAVNGDVDFGGNDSFGLQINVSTLGAIGDKVDIKLNSAAASQLTLATDQGEHLALASPIRTETNINNNSEASISAGSVTSIGAGFLPGPPPSLANGELTLTKVAEPDQYTLSDSANSVTFTMSDPKDNILAQAGAPFDNYGFDFDIKGTSEVGDSFSVEFNDQGFDDNRNGQALAGLQNQNLVRQSVNAQNDGSNGKTFNQAYAGTVSDIGMVTAQAQTSFGAFSALEAQSNAWYESLSGVNLDEEAANLLRFQQSYSASARILQTAQTVFDTLLSSAR</sequence>
<dbReference type="RefSeq" id="WP_342680065.1">
    <property type="nucleotide sequence ID" value="NZ_JBCGCU010000022.1"/>
</dbReference>
<reference evidence="9 10" key="1">
    <citation type="submission" date="2024-03" db="EMBL/GenBank/DDBJ databases">
        <title>Pseudoalteromonas qingdaonensis sp. nov., isolated from the intestines of marine benthic organisms.</title>
        <authorList>
            <person name="Lin X."/>
            <person name="Fang S."/>
            <person name="Hu X."/>
        </authorList>
    </citation>
    <scope>NUCLEOTIDE SEQUENCE [LARGE SCALE GENOMIC DNA]</scope>
    <source>
        <strain evidence="9 10">YIC-827</strain>
    </source>
</reference>
<keyword evidence="10" id="KW-1185">Reference proteome</keyword>
<evidence type="ECO:0000256" key="6">
    <source>
        <dbReference type="ARBA" id="ARBA00023143"/>
    </source>
</evidence>
<evidence type="ECO:0000256" key="3">
    <source>
        <dbReference type="ARBA" id="ARBA00009677"/>
    </source>
</evidence>
<dbReference type="InterPro" id="IPR010930">
    <property type="entry name" value="Flg_bb/hook_C_dom"/>
</dbReference>
<evidence type="ECO:0000256" key="1">
    <source>
        <dbReference type="ARBA" id="ARBA00004365"/>
    </source>
</evidence>
<dbReference type="SUPFAM" id="SSF64518">
    <property type="entry name" value="Phase 1 flagellin"/>
    <property type="match status" value="2"/>
</dbReference>
<dbReference type="EMBL" id="JBCGCU010000022">
    <property type="protein sequence ID" value="MEM0516584.1"/>
    <property type="molecule type" value="Genomic_DNA"/>
</dbReference>
<dbReference type="InterPro" id="IPR002371">
    <property type="entry name" value="FlgK"/>
</dbReference>
<evidence type="ECO:0000259" key="7">
    <source>
        <dbReference type="Pfam" id="PF06429"/>
    </source>
</evidence>
<evidence type="ECO:0000259" key="8">
    <source>
        <dbReference type="Pfam" id="PF22638"/>
    </source>
</evidence>
<evidence type="ECO:0000313" key="10">
    <source>
        <dbReference type="Proteomes" id="UP001447008"/>
    </source>
</evidence>
<keyword evidence="9" id="KW-0969">Cilium</keyword>
<organism evidence="9 10">
    <name type="scientific">Pseudoalteromonas qingdaonensis</name>
    <dbReference type="NCBI Taxonomy" id="3131913"/>
    <lineage>
        <taxon>Bacteria</taxon>
        <taxon>Pseudomonadati</taxon>
        <taxon>Pseudomonadota</taxon>
        <taxon>Gammaproteobacteria</taxon>
        <taxon>Alteromonadales</taxon>
        <taxon>Pseudoalteromonadaceae</taxon>
        <taxon>Pseudoalteromonas</taxon>
    </lineage>
</organism>
<name>A0ABU9MZC3_9GAMM</name>
<evidence type="ECO:0000256" key="5">
    <source>
        <dbReference type="ARBA" id="ARBA00022525"/>
    </source>
</evidence>
<keyword evidence="5" id="KW-0964">Secreted</keyword>
<dbReference type="Pfam" id="PF22638">
    <property type="entry name" value="FlgK_D1"/>
    <property type="match status" value="1"/>
</dbReference>
<protein>
    <recommendedName>
        <fullName evidence="4">Flagellar hook-associated protein 1</fullName>
    </recommendedName>
</protein>
<keyword evidence="9" id="KW-0282">Flagellum</keyword>
<comment type="subcellular location">
    <subcellularLocation>
        <location evidence="1">Bacterial flagellum</location>
    </subcellularLocation>
    <subcellularLocation>
        <location evidence="2">Secreted</location>
    </subcellularLocation>
</comment>
<keyword evidence="9" id="KW-0966">Cell projection</keyword>
<proteinExistence type="inferred from homology"/>
<dbReference type="PANTHER" id="PTHR30033">
    <property type="entry name" value="FLAGELLAR HOOK-ASSOCIATED PROTEIN 1"/>
    <property type="match status" value="1"/>
</dbReference>
<accession>A0ABU9MZC3</accession>
<feature type="domain" description="Flagellar hook-associated protein FlgK helical" evidence="8">
    <location>
        <begin position="85"/>
        <end position="321"/>
    </location>
</feature>
<dbReference type="NCBIfam" id="TIGR02492">
    <property type="entry name" value="flgK_ends"/>
    <property type="match status" value="1"/>
</dbReference>
<dbReference type="PANTHER" id="PTHR30033:SF2">
    <property type="entry name" value="FLAGELLAR HOOK PROTEIN"/>
    <property type="match status" value="1"/>
</dbReference>
<dbReference type="PRINTS" id="PR01005">
    <property type="entry name" value="FLGHOOKAP1"/>
</dbReference>
<evidence type="ECO:0000313" key="9">
    <source>
        <dbReference type="EMBL" id="MEM0516584.1"/>
    </source>
</evidence>
<evidence type="ECO:0000256" key="2">
    <source>
        <dbReference type="ARBA" id="ARBA00004613"/>
    </source>
</evidence>
<comment type="similarity">
    <text evidence="3">Belongs to the flagella basal body rod proteins family.</text>
</comment>
<dbReference type="Pfam" id="PF06429">
    <property type="entry name" value="Flg_bbr_C"/>
    <property type="match status" value="1"/>
</dbReference>
<gene>
    <name evidence="9" type="primary">flgK</name>
    <name evidence="9" type="ORF">WCN91_14360</name>
</gene>
<evidence type="ECO:0000256" key="4">
    <source>
        <dbReference type="ARBA" id="ARBA00016244"/>
    </source>
</evidence>
<comment type="caution">
    <text evidence="9">The sequence shown here is derived from an EMBL/GenBank/DDBJ whole genome shotgun (WGS) entry which is preliminary data.</text>
</comment>